<keyword evidence="6" id="KW-0143">Chaperone</keyword>
<dbReference type="PRINTS" id="PR00304">
    <property type="entry name" value="TCOMPLEXTCP1"/>
</dbReference>
<dbReference type="GO" id="GO:0009507">
    <property type="term" value="C:chloroplast"/>
    <property type="evidence" value="ECO:0007669"/>
    <property type="project" value="UniProtKB-SubCell"/>
</dbReference>
<dbReference type="NCBIfam" id="NF009487">
    <property type="entry name" value="PRK12849.1"/>
    <property type="match status" value="1"/>
</dbReference>
<dbReference type="InterPro" id="IPR027410">
    <property type="entry name" value="TCP-1-like_intermed_sf"/>
</dbReference>
<comment type="subcellular location">
    <subcellularLocation>
        <location evidence="1">Plastid</location>
        <location evidence="1">Chloroplast</location>
    </subcellularLocation>
</comment>
<dbReference type="Proteomes" id="UP000236291">
    <property type="component" value="Unassembled WGS sequence"/>
</dbReference>
<dbReference type="Gene3D" id="3.50.7.10">
    <property type="entry name" value="GroEL"/>
    <property type="match status" value="1"/>
</dbReference>
<dbReference type="PANTHER" id="PTHR45633">
    <property type="entry name" value="60 KDA HEAT SHOCK PROTEIN, MITOCHONDRIAL"/>
    <property type="match status" value="1"/>
</dbReference>
<dbReference type="STRING" id="57577.A0A2K3N494"/>
<dbReference type="AlphaFoldDB" id="A0A2K3N494"/>
<dbReference type="SUPFAM" id="SSF52029">
    <property type="entry name" value="GroEL apical domain-like"/>
    <property type="match status" value="1"/>
</dbReference>
<dbReference type="SUPFAM" id="SSF48592">
    <property type="entry name" value="GroEL equatorial domain-like"/>
    <property type="match status" value="1"/>
</dbReference>
<gene>
    <name evidence="7" type="ORF">L195_g021058</name>
</gene>
<dbReference type="GO" id="GO:0005524">
    <property type="term" value="F:ATP binding"/>
    <property type="evidence" value="ECO:0007669"/>
    <property type="project" value="UniProtKB-KW"/>
</dbReference>
<proteinExistence type="inferred from homology"/>
<dbReference type="InterPro" id="IPR002423">
    <property type="entry name" value="Cpn60/GroEL/TCP-1"/>
</dbReference>
<reference evidence="7 8" key="1">
    <citation type="journal article" date="2014" name="Am. J. Bot.">
        <title>Genome assembly and annotation for red clover (Trifolium pratense; Fabaceae).</title>
        <authorList>
            <person name="Istvanek J."/>
            <person name="Jaros M."/>
            <person name="Krenek A."/>
            <person name="Repkova J."/>
        </authorList>
    </citation>
    <scope>NUCLEOTIDE SEQUENCE [LARGE SCALE GENOMIC DNA]</scope>
    <source>
        <strain evidence="8">cv. Tatra</strain>
        <tissue evidence="7">Young leaves</tissue>
    </source>
</reference>
<dbReference type="Pfam" id="PF00118">
    <property type="entry name" value="Cpn60_TCP1"/>
    <property type="match status" value="1"/>
</dbReference>
<dbReference type="FunFam" id="3.50.7.10:FF:000001">
    <property type="entry name" value="60 kDa chaperonin"/>
    <property type="match status" value="1"/>
</dbReference>
<feature type="non-terminal residue" evidence="7">
    <location>
        <position position="349"/>
    </location>
</feature>
<dbReference type="Gene3D" id="1.10.560.10">
    <property type="entry name" value="GroEL-like equatorial domain"/>
    <property type="match status" value="1"/>
</dbReference>
<dbReference type="InterPro" id="IPR027413">
    <property type="entry name" value="GROEL-like_equatorial_sf"/>
</dbReference>
<dbReference type="GO" id="GO:0140662">
    <property type="term" value="F:ATP-dependent protein folding chaperone"/>
    <property type="evidence" value="ECO:0007669"/>
    <property type="project" value="InterPro"/>
</dbReference>
<dbReference type="EMBL" id="ASHM01015987">
    <property type="protein sequence ID" value="PNX97824.1"/>
    <property type="molecule type" value="Genomic_DNA"/>
</dbReference>
<evidence type="ECO:0000313" key="8">
    <source>
        <dbReference type="Proteomes" id="UP000236291"/>
    </source>
</evidence>
<protein>
    <submittedName>
        <fullName evidence="7">Rubisco large subunit-binding protein alpha subunit</fullName>
    </submittedName>
</protein>
<name>A0A2K3N494_TRIPR</name>
<evidence type="ECO:0000256" key="3">
    <source>
        <dbReference type="ARBA" id="ARBA00008020"/>
    </source>
</evidence>
<dbReference type="NCBIfam" id="NF000592">
    <property type="entry name" value="PRK00013.1"/>
    <property type="match status" value="1"/>
</dbReference>
<dbReference type="SUPFAM" id="SSF54849">
    <property type="entry name" value="GroEL-intermediate domain like"/>
    <property type="match status" value="2"/>
</dbReference>
<accession>A0A2K3N494</accession>
<comment type="caution">
    <text evidence="7">The sequence shown here is derived from an EMBL/GenBank/DDBJ whole genome shotgun (WGS) entry which is preliminary data.</text>
</comment>
<dbReference type="ExpressionAtlas" id="A0A2K3N494">
    <property type="expression patterns" value="baseline"/>
</dbReference>
<organism evidence="7 8">
    <name type="scientific">Trifolium pratense</name>
    <name type="common">Red clover</name>
    <dbReference type="NCBI Taxonomy" id="57577"/>
    <lineage>
        <taxon>Eukaryota</taxon>
        <taxon>Viridiplantae</taxon>
        <taxon>Streptophyta</taxon>
        <taxon>Embryophyta</taxon>
        <taxon>Tracheophyta</taxon>
        <taxon>Spermatophyta</taxon>
        <taxon>Magnoliopsida</taxon>
        <taxon>eudicotyledons</taxon>
        <taxon>Gunneridae</taxon>
        <taxon>Pentapetalae</taxon>
        <taxon>rosids</taxon>
        <taxon>fabids</taxon>
        <taxon>Fabales</taxon>
        <taxon>Fabaceae</taxon>
        <taxon>Papilionoideae</taxon>
        <taxon>50 kb inversion clade</taxon>
        <taxon>NPAAA clade</taxon>
        <taxon>Hologalegina</taxon>
        <taxon>IRL clade</taxon>
        <taxon>Trifolieae</taxon>
        <taxon>Trifolium</taxon>
    </lineage>
</organism>
<reference evidence="7 8" key="2">
    <citation type="journal article" date="2017" name="Front. Plant Sci.">
        <title>Gene Classification and Mining of Molecular Markers Useful in Red Clover (Trifolium pratense) Breeding.</title>
        <authorList>
            <person name="Istvanek J."/>
            <person name="Dluhosova J."/>
            <person name="Dluhos P."/>
            <person name="Patkova L."/>
            <person name="Nedelnik J."/>
            <person name="Repkova J."/>
        </authorList>
    </citation>
    <scope>NUCLEOTIDE SEQUENCE [LARGE SCALE GENOMIC DNA]</scope>
    <source>
        <strain evidence="8">cv. Tatra</strain>
        <tissue evidence="7">Young leaves</tissue>
    </source>
</reference>
<comment type="similarity">
    <text evidence="3">Belongs to the TCP-1 chaperonin family.</text>
</comment>
<sequence>MIKSGLLAVAFGANPIALKKGMEKTVKELVKFLKKRSIPVEGRDHIKAVATISAGNDEYVGNLIAEAIEKIGYDGVITIESSSSSETSVVIEEGMKIDRGYMSPHFITNQEKSIVEFDNAKVLVTDQKISSVKEIVPLLEKAMQLSAPLLIIAEEVSAQVLETLIVNKMQGLLRVAAVKCPGFGDAKKAFLQDIALMTGADFLCGDLGLTLEGTTSDQLGTAMKVTMTSNSTTIFADPSTKAEIQARILQIKKGLIETDNANHSRNLSERIAKLTAGIAVIKVGAHTELELEDRKLRIEDAKNATFAAINEGLVPGGGATYVHLLDLIPSIKNSMEDLDEQIGADIVAK</sequence>
<comment type="similarity">
    <text evidence="2">Belongs to the chaperonin (HSP60) family.</text>
</comment>
<dbReference type="InterPro" id="IPR027409">
    <property type="entry name" value="GroEL-like_apical_dom_sf"/>
</dbReference>
<evidence type="ECO:0000256" key="1">
    <source>
        <dbReference type="ARBA" id="ARBA00004229"/>
    </source>
</evidence>
<evidence type="ECO:0000256" key="4">
    <source>
        <dbReference type="ARBA" id="ARBA00022741"/>
    </source>
</evidence>
<evidence type="ECO:0000256" key="6">
    <source>
        <dbReference type="ARBA" id="ARBA00023186"/>
    </source>
</evidence>
<evidence type="ECO:0000256" key="2">
    <source>
        <dbReference type="ARBA" id="ARBA00006607"/>
    </source>
</evidence>
<dbReference type="GO" id="GO:0042026">
    <property type="term" value="P:protein refolding"/>
    <property type="evidence" value="ECO:0007669"/>
    <property type="project" value="InterPro"/>
</dbReference>
<evidence type="ECO:0000313" key="7">
    <source>
        <dbReference type="EMBL" id="PNX97824.1"/>
    </source>
</evidence>
<dbReference type="InterPro" id="IPR017998">
    <property type="entry name" value="Chaperone_TCP-1"/>
</dbReference>
<dbReference type="InterPro" id="IPR001844">
    <property type="entry name" value="Cpn60/GroEL"/>
</dbReference>
<keyword evidence="4" id="KW-0547">Nucleotide-binding</keyword>
<keyword evidence="5" id="KW-0067">ATP-binding</keyword>
<dbReference type="Gene3D" id="3.30.260.10">
    <property type="entry name" value="TCP-1-like chaperonin intermediate domain"/>
    <property type="match status" value="1"/>
</dbReference>
<evidence type="ECO:0000256" key="5">
    <source>
        <dbReference type="ARBA" id="ARBA00022840"/>
    </source>
</evidence>